<sequence>MTNKRIVEGDERAKIKDVKAIDQREYFKNFDVVDKIAGELGCELTSFDPSWRLHFHHYACLDFPYEVMRELALMLDYKWTDK</sequence>
<evidence type="ECO:0000313" key="1">
    <source>
        <dbReference type="EMBL" id="GAH27664.1"/>
    </source>
</evidence>
<proteinExistence type="predicted"/>
<dbReference type="EMBL" id="BARU01000989">
    <property type="protein sequence ID" value="GAH27664.1"/>
    <property type="molecule type" value="Genomic_DNA"/>
</dbReference>
<accession>X1FE30</accession>
<gene>
    <name evidence="1" type="ORF">S03H2_02832</name>
</gene>
<comment type="caution">
    <text evidence="1">The sequence shown here is derived from an EMBL/GenBank/DDBJ whole genome shotgun (WGS) entry which is preliminary data.</text>
</comment>
<reference evidence="1" key="1">
    <citation type="journal article" date="2014" name="Front. Microbiol.">
        <title>High frequency of phylogenetically diverse reductive dehalogenase-homologous genes in deep subseafloor sedimentary metagenomes.</title>
        <authorList>
            <person name="Kawai M."/>
            <person name="Futagami T."/>
            <person name="Toyoda A."/>
            <person name="Takaki Y."/>
            <person name="Nishi S."/>
            <person name="Hori S."/>
            <person name="Arai W."/>
            <person name="Tsubouchi T."/>
            <person name="Morono Y."/>
            <person name="Uchiyama I."/>
            <person name="Ito T."/>
            <person name="Fujiyama A."/>
            <person name="Inagaki F."/>
            <person name="Takami H."/>
        </authorList>
    </citation>
    <scope>NUCLEOTIDE SEQUENCE</scope>
    <source>
        <strain evidence="1">Expedition CK06-06</strain>
    </source>
</reference>
<name>X1FE30_9ZZZZ</name>
<protein>
    <submittedName>
        <fullName evidence="1">Uncharacterized protein</fullName>
    </submittedName>
</protein>
<organism evidence="1">
    <name type="scientific">marine sediment metagenome</name>
    <dbReference type="NCBI Taxonomy" id="412755"/>
    <lineage>
        <taxon>unclassified sequences</taxon>
        <taxon>metagenomes</taxon>
        <taxon>ecological metagenomes</taxon>
    </lineage>
</organism>
<dbReference type="AlphaFoldDB" id="X1FE30"/>